<sequence length="68" mass="7834">MAYEGPRPYTIVGPSLRHSKTSAWIRLTCFYFNTGSLTYALCALYLGWEPSCIMQICESDWKSCHLQH</sequence>
<keyword evidence="1" id="KW-0812">Transmembrane</keyword>
<organism evidence="2 3">
    <name type="scientific">Bimuria novae-zelandiae CBS 107.79</name>
    <dbReference type="NCBI Taxonomy" id="1447943"/>
    <lineage>
        <taxon>Eukaryota</taxon>
        <taxon>Fungi</taxon>
        <taxon>Dikarya</taxon>
        <taxon>Ascomycota</taxon>
        <taxon>Pezizomycotina</taxon>
        <taxon>Dothideomycetes</taxon>
        <taxon>Pleosporomycetidae</taxon>
        <taxon>Pleosporales</taxon>
        <taxon>Massarineae</taxon>
        <taxon>Didymosphaeriaceae</taxon>
        <taxon>Bimuria</taxon>
    </lineage>
</organism>
<keyword evidence="1" id="KW-0472">Membrane</keyword>
<evidence type="ECO:0000313" key="3">
    <source>
        <dbReference type="Proteomes" id="UP000800036"/>
    </source>
</evidence>
<evidence type="ECO:0000313" key="2">
    <source>
        <dbReference type="EMBL" id="KAF1967321.1"/>
    </source>
</evidence>
<keyword evidence="3" id="KW-1185">Reference proteome</keyword>
<accession>A0A6A5UQV5</accession>
<dbReference type="AlphaFoldDB" id="A0A6A5UQV5"/>
<proteinExistence type="predicted"/>
<protein>
    <submittedName>
        <fullName evidence="2">Uncharacterized protein</fullName>
    </submittedName>
</protein>
<dbReference type="EMBL" id="ML976734">
    <property type="protein sequence ID" value="KAF1967321.1"/>
    <property type="molecule type" value="Genomic_DNA"/>
</dbReference>
<gene>
    <name evidence="2" type="ORF">BU23DRAFT_559516</name>
</gene>
<reference evidence="2" key="1">
    <citation type="journal article" date="2020" name="Stud. Mycol.">
        <title>101 Dothideomycetes genomes: a test case for predicting lifestyles and emergence of pathogens.</title>
        <authorList>
            <person name="Haridas S."/>
            <person name="Albert R."/>
            <person name="Binder M."/>
            <person name="Bloem J."/>
            <person name="Labutti K."/>
            <person name="Salamov A."/>
            <person name="Andreopoulos B."/>
            <person name="Baker S."/>
            <person name="Barry K."/>
            <person name="Bills G."/>
            <person name="Bluhm B."/>
            <person name="Cannon C."/>
            <person name="Castanera R."/>
            <person name="Culley D."/>
            <person name="Daum C."/>
            <person name="Ezra D."/>
            <person name="Gonzalez J."/>
            <person name="Henrissat B."/>
            <person name="Kuo A."/>
            <person name="Liang C."/>
            <person name="Lipzen A."/>
            <person name="Lutzoni F."/>
            <person name="Magnuson J."/>
            <person name="Mondo S."/>
            <person name="Nolan M."/>
            <person name="Ohm R."/>
            <person name="Pangilinan J."/>
            <person name="Park H.-J."/>
            <person name="Ramirez L."/>
            <person name="Alfaro M."/>
            <person name="Sun H."/>
            <person name="Tritt A."/>
            <person name="Yoshinaga Y."/>
            <person name="Zwiers L.-H."/>
            <person name="Turgeon B."/>
            <person name="Goodwin S."/>
            <person name="Spatafora J."/>
            <person name="Crous P."/>
            <person name="Grigoriev I."/>
        </authorList>
    </citation>
    <scope>NUCLEOTIDE SEQUENCE</scope>
    <source>
        <strain evidence="2">CBS 107.79</strain>
    </source>
</reference>
<name>A0A6A5UQV5_9PLEO</name>
<dbReference type="Proteomes" id="UP000800036">
    <property type="component" value="Unassembled WGS sequence"/>
</dbReference>
<feature type="transmembrane region" description="Helical" evidence="1">
    <location>
        <begin position="24"/>
        <end position="48"/>
    </location>
</feature>
<keyword evidence="1" id="KW-1133">Transmembrane helix</keyword>
<evidence type="ECO:0000256" key="1">
    <source>
        <dbReference type="SAM" id="Phobius"/>
    </source>
</evidence>